<keyword evidence="2" id="KW-1185">Reference proteome</keyword>
<dbReference type="WBParaSite" id="Minc3s02093g28242">
    <property type="protein sequence ID" value="Minc3s02093g28242"/>
    <property type="gene ID" value="Minc3s02093g28242"/>
</dbReference>
<organism evidence="2 3">
    <name type="scientific">Meloidogyne incognita</name>
    <name type="common">Southern root-knot nematode worm</name>
    <name type="synonym">Oxyuris incognita</name>
    <dbReference type="NCBI Taxonomy" id="6306"/>
    <lineage>
        <taxon>Eukaryota</taxon>
        <taxon>Metazoa</taxon>
        <taxon>Ecdysozoa</taxon>
        <taxon>Nematoda</taxon>
        <taxon>Chromadorea</taxon>
        <taxon>Rhabditida</taxon>
        <taxon>Tylenchina</taxon>
        <taxon>Tylenchomorpha</taxon>
        <taxon>Tylenchoidea</taxon>
        <taxon>Meloidogynidae</taxon>
        <taxon>Meloidogyninae</taxon>
        <taxon>Meloidogyne</taxon>
        <taxon>Meloidogyne incognita group</taxon>
    </lineage>
</organism>
<evidence type="ECO:0000313" key="2">
    <source>
        <dbReference type="Proteomes" id="UP000887563"/>
    </source>
</evidence>
<dbReference type="AlphaFoldDB" id="A0A914MND5"/>
<sequence length="316" mass="37250">MDLKKLNMATPPNEGSRKDKTKFPHQNLSLSRSKSLYPSTKIPKLYVKVNWKNFDKFKHFYVFTSNKNVFERFEVTLKIFSSEKSESLLVNGENEHYNVFEFEPNKYWLTNRIRIEVKPLMRKIPENPLKLIKLSEIGEESSVSGSERNSSELPTLWGEFEYDYGIRVLFNYDESFKNPRFVITDNLALEGFFPIVNLKFCIEIPNNYKFVKLSCQKTKQYKDWFKADLDDDEKILGEKDGVKETLLKYKGHVCPEDNYEFLFIKTTEKFTMFESINVLCNEILNKENHVYKVVGSENDKKELILNCFDVEESTSN</sequence>
<reference evidence="3" key="1">
    <citation type="submission" date="2022-11" db="UniProtKB">
        <authorList>
            <consortium name="WormBaseParasite"/>
        </authorList>
    </citation>
    <scope>IDENTIFICATION</scope>
</reference>
<protein>
    <submittedName>
        <fullName evidence="3">Uncharacterized protein</fullName>
    </submittedName>
</protein>
<proteinExistence type="predicted"/>
<evidence type="ECO:0000256" key="1">
    <source>
        <dbReference type="SAM" id="MobiDB-lite"/>
    </source>
</evidence>
<evidence type="ECO:0000313" key="3">
    <source>
        <dbReference type="WBParaSite" id="Minc3s02093g28242"/>
    </source>
</evidence>
<dbReference type="Proteomes" id="UP000887563">
    <property type="component" value="Unplaced"/>
</dbReference>
<name>A0A914MND5_MELIC</name>
<accession>A0A914MND5</accession>
<feature type="region of interest" description="Disordered" evidence="1">
    <location>
        <begin position="1"/>
        <end position="26"/>
    </location>
</feature>